<gene>
    <name evidence="1" type="ORF">BSTOLATCC_MIC22123</name>
</gene>
<comment type="caution">
    <text evidence="1">The sequence shown here is derived from an EMBL/GenBank/DDBJ whole genome shotgun (WGS) entry which is preliminary data.</text>
</comment>
<dbReference type="AlphaFoldDB" id="A0AAU9IT11"/>
<accession>A0AAU9IT11</accession>
<dbReference type="Proteomes" id="UP001162131">
    <property type="component" value="Unassembled WGS sequence"/>
</dbReference>
<organism evidence="1 2">
    <name type="scientific">Blepharisma stoltei</name>
    <dbReference type="NCBI Taxonomy" id="1481888"/>
    <lineage>
        <taxon>Eukaryota</taxon>
        <taxon>Sar</taxon>
        <taxon>Alveolata</taxon>
        <taxon>Ciliophora</taxon>
        <taxon>Postciliodesmatophora</taxon>
        <taxon>Heterotrichea</taxon>
        <taxon>Heterotrichida</taxon>
        <taxon>Blepharismidae</taxon>
        <taxon>Blepharisma</taxon>
    </lineage>
</organism>
<proteinExistence type="predicted"/>
<sequence length="205" mass="24318">MEETPLHIQRLQALVPSLKYKFNTENSRKTVPKLLDFLKTQENFNLSCHKKPFTKTKSEKETNIFSSFRESQHKFSTEVTKRRISNIQSLPDLKNRDLEYISIKTTRKILNSIEQYNLSLSRHKENYHKCKNFRCKRKKYTEKFCVYGCMKPIKPIAEKFKLEGHISNRDGRISERPINKKFAEQGTDMGDFAIQSAREFKPQFD</sequence>
<keyword evidence="2" id="KW-1185">Reference proteome</keyword>
<evidence type="ECO:0000313" key="2">
    <source>
        <dbReference type="Proteomes" id="UP001162131"/>
    </source>
</evidence>
<reference evidence="1" key="1">
    <citation type="submission" date="2021-09" db="EMBL/GenBank/DDBJ databases">
        <authorList>
            <consortium name="AG Swart"/>
            <person name="Singh M."/>
            <person name="Singh A."/>
            <person name="Seah K."/>
            <person name="Emmerich C."/>
        </authorList>
    </citation>
    <scope>NUCLEOTIDE SEQUENCE</scope>
    <source>
        <strain evidence="1">ATCC30299</strain>
    </source>
</reference>
<protein>
    <submittedName>
        <fullName evidence="1">Uncharacterized protein</fullName>
    </submittedName>
</protein>
<evidence type="ECO:0000313" key="1">
    <source>
        <dbReference type="EMBL" id="CAG9318756.1"/>
    </source>
</evidence>
<name>A0AAU9IT11_9CILI</name>
<dbReference type="EMBL" id="CAJZBQ010000021">
    <property type="protein sequence ID" value="CAG9318756.1"/>
    <property type="molecule type" value="Genomic_DNA"/>
</dbReference>